<gene>
    <name evidence="1" type="ORF">HVY52_15920</name>
</gene>
<reference evidence="1 2" key="1">
    <citation type="submission" date="2020-06" db="EMBL/GenBank/DDBJ databases">
        <title>REHAB project genomes.</title>
        <authorList>
            <person name="Shaw L.P."/>
        </authorList>
    </citation>
    <scope>NUCLEOTIDE SEQUENCE [LARGE SCALE GENOMIC DNA]</scope>
    <source>
        <strain evidence="1 2">RHB28-C13</strain>
    </source>
</reference>
<accession>A0A7W3ESV3</accession>
<protein>
    <submittedName>
        <fullName evidence="1">Uncharacterized protein</fullName>
    </submittedName>
</protein>
<dbReference type="Proteomes" id="UP000510927">
    <property type="component" value="Chromosome"/>
</dbReference>
<name>A0A7W3ESV3_ESCFE</name>
<organism evidence="1 2">
    <name type="scientific">Escherichia fergusonii</name>
    <dbReference type="NCBI Taxonomy" id="564"/>
    <lineage>
        <taxon>Bacteria</taxon>
        <taxon>Pseudomonadati</taxon>
        <taxon>Pseudomonadota</taxon>
        <taxon>Gammaproteobacteria</taxon>
        <taxon>Enterobacterales</taxon>
        <taxon>Enterobacteriaceae</taxon>
        <taxon>Escherichia</taxon>
    </lineage>
</organism>
<dbReference type="EMBL" id="CP055675">
    <property type="protein sequence ID" value="QLN01212.1"/>
    <property type="molecule type" value="Genomic_DNA"/>
</dbReference>
<evidence type="ECO:0000313" key="2">
    <source>
        <dbReference type="Proteomes" id="UP000510927"/>
    </source>
</evidence>
<proteinExistence type="predicted"/>
<evidence type="ECO:0000313" key="1">
    <source>
        <dbReference type="EMBL" id="QLN01212.1"/>
    </source>
</evidence>
<sequence length="105" mass="12293">MKKSYHILGNVYYIENVADIYDDISQLNFNNNINEELASLDEDLFQLVFKNGITIDIGWYPSFNANGRFIIYVVENNDWENPLLTLTSTWDKNELIKKLTVALQR</sequence>
<dbReference type="RefSeq" id="WP_000750350.1">
    <property type="nucleotide sequence ID" value="NZ_AP028822.1"/>
</dbReference>
<dbReference type="AlphaFoldDB" id="A0A7W3ESV3"/>